<dbReference type="Proteomes" id="UP000515317">
    <property type="component" value="Chromosome"/>
</dbReference>
<proteinExistence type="inferred from homology"/>
<dbReference type="SUPFAM" id="SSF51011">
    <property type="entry name" value="Glycosyl hydrolase domain"/>
    <property type="match status" value="1"/>
</dbReference>
<dbReference type="FunFam" id="3.90.400.10:FF:000002">
    <property type="entry name" value="Sucrose isomerase"/>
    <property type="match status" value="1"/>
</dbReference>
<dbReference type="RefSeq" id="WP_222876390.1">
    <property type="nucleotide sequence ID" value="NZ_AP023361.1"/>
</dbReference>
<evidence type="ECO:0000256" key="2">
    <source>
        <dbReference type="ARBA" id="ARBA00022801"/>
    </source>
</evidence>
<dbReference type="PANTHER" id="PTHR10357">
    <property type="entry name" value="ALPHA-AMYLASE FAMILY MEMBER"/>
    <property type="match status" value="1"/>
</dbReference>
<sequence>MHQWWQTGVIYQVYPRSFQDTGGDGVGDIKGVTQRLDYLADLGVDAIWLSPIFVSPMADFGYDVADYKAIDPLFGTLEDFDDLVARAHKRGMKIILDLVPNHTSEQHPWFVESRSSKSNPKRDWYIWREGKDGGPPNNWISNFGGSAWQLDEKTGQYYYHAFLKEQPDLNWRNPKVREAMFDVLRFWMKRGADGFRVDVIWHLMKDPEFRDNPPNPDWTPGHQEIGKFHQVHNAGHPDVHGVIAEMRRVTDEFPDRLLIGELYLPFDKLMAYYGRNLSGVQLPFNFSLLETKWDAEEIAGTVEEYEKLLPKGAWPNWVLGNHDRERIAAKIGQAQARIAAMLLFTLRGTPTLYYGDEIGIGKVDIPADMIQDPWEKREPGIGLGRDPVRTPMQWESSRYAGFSTGTPWLPLTEDWTERNVAALEADFSSIFHLHRDLLHLRRKSSALQTGSYRTLCRKNGVFAFERRATGERLAVILNMTHEPRRLTLSEDILNGKVLLATDGSKSISNTLAPDQGFVIALD</sequence>
<dbReference type="GO" id="GO:0004556">
    <property type="term" value="F:alpha-amylase activity"/>
    <property type="evidence" value="ECO:0007669"/>
    <property type="project" value="TreeGrafter"/>
</dbReference>
<keyword evidence="6" id="KW-1185">Reference proteome</keyword>
<dbReference type="Gene3D" id="2.60.40.1180">
    <property type="entry name" value="Golgi alpha-mannosidase II"/>
    <property type="match status" value="1"/>
</dbReference>
<dbReference type="KEGG" id="tso:IZ6_04340"/>
<name>A0A6S6QLE7_9HYPH</name>
<keyword evidence="3" id="KW-0326">Glycosidase</keyword>
<dbReference type="GO" id="GO:0009313">
    <property type="term" value="P:oligosaccharide catabolic process"/>
    <property type="evidence" value="ECO:0007669"/>
    <property type="project" value="TreeGrafter"/>
</dbReference>
<evidence type="ECO:0000256" key="1">
    <source>
        <dbReference type="ARBA" id="ARBA00008061"/>
    </source>
</evidence>
<evidence type="ECO:0000313" key="5">
    <source>
        <dbReference type="EMBL" id="BCJ89699.1"/>
    </source>
</evidence>
<dbReference type="SUPFAM" id="SSF51445">
    <property type="entry name" value="(Trans)glycosidases"/>
    <property type="match status" value="1"/>
</dbReference>
<evidence type="ECO:0000259" key="4">
    <source>
        <dbReference type="SMART" id="SM00642"/>
    </source>
</evidence>
<dbReference type="SMART" id="SM00642">
    <property type="entry name" value="Aamy"/>
    <property type="match status" value="1"/>
</dbReference>
<dbReference type="InterPro" id="IPR017853">
    <property type="entry name" value="GH"/>
</dbReference>
<dbReference type="InterPro" id="IPR013780">
    <property type="entry name" value="Glyco_hydro_b"/>
</dbReference>
<dbReference type="Gene3D" id="3.90.400.10">
    <property type="entry name" value="Oligo-1,6-glucosidase, Domain 2"/>
    <property type="match status" value="1"/>
</dbReference>
<comment type="similarity">
    <text evidence="1">Belongs to the glycosyl hydrolase 13 family.</text>
</comment>
<dbReference type="InterPro" id="IPR045857">
    <property type="entry name" value="O16G_dom_2"/>
</dbReference>
<evidence type="ECO:0000313" key="6">
    <source>
        <dbReference type="Proteomes" id="UP000515317"/>
    </source>
</evidence>
<evidence type="ECO:0000256" key="3">
    <source>
        <dbReference type="ARBA" id="ARBA00023295"/>
    </source>
</evidence>
<dbReference type="Pfam" id="PF00128">
    <property type="entry name" value="Alpha-amylase"/>
    <property type="match status" value="1"/>
</dbReference>
<feature type="domain" description="Glycosyl hydrolase family 13 catalytic" evidence="4">
    <location>
        <begin position="12"/>
        <end position="389"/>
    </location>
</feature>
<dbReference type="EMBL" id="AP023361">
    <property type="protein sequence ID" value="BCJ89699.1"/>
    <property type="molecule type" value="Genomic_DNA"/>
</dbReference>
<organism evidence="5 6">
    <name type="scientific">Terrihabitans soli</name>
    <dbReference type="NCBI Taxonomy" id="708113"/>
    <lineage>
        <taxon>Bacteria</taxon>
        <taxon>Pseudomonadati</taxon>
        <taxon>Pseudomonadota</taxon>
        <taxon>Alphaproteobacteria</taxon>
        <taxon>Hyphomicrobiales</taxon>
        <taxon>Terrihabitans</taxon>
    </lineage>
</organism>
<dbReference type="Gene3D" id="3.20.20.80">
    <property type="entry name" value="Glycosidases"/>
    <property type="match status" value="2"/>
</dbReference>
<accession>A0A6S6QLE7</accession>
<dbReference type="CDD" id="cd11331">
    <property type="entry name" value="AmyAc_OligoGlu_like"/>
    <property type="match status" value="1"/>
</dbReference>
<dbReference type="PANTHER" id="PTHR10357:SF179">
    <property type="entry name" value="NEUTRAL AND BASIC AMINO ACID TRANSPORT PROTEIN RBAT"/>
    <property type="match status" value="1"/>
</dbReference>
<protein>
    <submittedName>
        <fullName evidence="5">Alpha-amylase</fullName>
    </submittedName>
</protein>
<reference evidence="5 6" key="1">
    <citation type="submission" date="2020-08" db="EMBL/GenBank/DDBJ databases">
        <title>Genome sequence of Rhizobiales bacterium strain IZ6.</title>
        <authorList>
            <person name="Nakai R."/>
            <person name="Naganuma T."/>
        </authorList>
    </citation>
    <scope>NUCLEOTIDE SEQUENCE [LARGE SCALE GENOMIC DNA]</scope>
    <source>
        <strain evidence="5 6">IZ6</strain>
    </source>
</reference>
<keyword evidence="2" id="KW-0378">Hydrolase</keyword>
<gene>
    <name evidence="5" type="ORF">IZ6_04340</name>
</gene>
<dbReference type="InterPro" id="IPR006047">
    <property type="entry name" value="GH13_cat_dom"/>
</dbReference>
<dbReference type="AlphaFoldDB" id="A0A6S6QLE7"/>